<keyword evidence="15" id="KW-0739">Sodium transport</keyword>
<evidence type="ECO:0000256" key="3">
    <source>
        <dbReference type="ARBA" id="ARBA00022519"/>
    </source>
</evidence>
<evidence type="ECO:0000256" key="4">
    <source>
        <dbReference type="ARBA" id="ARBA00022553"/>
    </source>
</evidence>
<protein>
    <submittedName>
        <fullName evidence="17">Na(+)-translocating NADH-quinone reductase subunit B</fullName>
        <ecNumber evidence="17">1.6.5.8</ecNumber>
    </submittedName>
</protein>
<dbReference type="PANTHER" id="PTHR30578">
    <property type="entry name" value="ELECTRON TRANSPORT COMPLEX PROTEIN RNFD"/>
    <property type="match status" value="1"/>
</dbReference>
<keyword evidence="10" id="KW-0520">NAD</keyword>
<dbReference type="GO" id="GO:0010181">
    <property type="term" value="F:FMN binding"/>
    <property type="evidence" value="ECO:0007669"/>
    <property type="project" value="InterPro"/>
</dbReference>
<dbReference type="Pfam" id="PF03116">
    <property type="entry name" value="NQR2_RnfD_RnfE"/>
    <property type="match status" value="1"/>
</dbReference>
<evidence type="ECO:0000256" key="5">
    <source>
        <dbReference type="ARBA" id="ARBA00022630"/>
    </source>
</evidence>
<keyword evidence="13" id="KW-0830">Ubiquinone</keyword>
<proteinExistence type="inferred from homology"/>
<keyword evidence="1" id="KW-0813">Transport</keyword>
<dbReference type="NCBIfam" id="TIGR01937">
    <property type="entry name" value="nqrB"/>
    <property type="match status" value="1"/>
</dbReference>
<evidence type="ECO:0000256" key="1">
    <source>
        <dbReference type="ARBA" id="ARBA00022448"/>
    </source>
</evidence>
<keyword evidence="6" id="KW-0288">FMN</keyword>
<keyword evidence="4" id="KW-0597">Phosphoprotein</keyword>
<evidence type="ECO:0000256" key="2">
    <source>
        <dbReference type="ARBA" id="ARBA00022475"/>
    </source>
</evidence>
<keyword evidence="7 16" id="KW-0812">Transmembrane</keyword>
<dbReference type="EMBL" id="UOGJ01000039">
    <property type="protein sequence ID" value="VAX35275.1"/>
    <property type="molecule type" value="Genomic_DNA"/>
</dbReference>
<sequence length="388" mass="41819">MKFLAEQSKKLEKLFEKGKPLEKLYPFYEALDTFLLTPGKTTKKAPHVRDSIDLKRTMISVVIALVPALIMGIYNVGHQIALAKEIVPTLADCFIQGAWRVVPIIMVAYMAGGFWEALFAVTRKHEINEGFLVTGILFALILPPTIPLWQVAVGISFGVVIGKEIFGGTGMNILNPALTGRAFLFFAYPAQISGDAVWVAVDGFTKATPLGVLAAAPKGTTAVTALSEAGYTFNDIFMGFIPGSIGETSALACLLGLAFLLITRIASWRIVAGCAVGVAVMSMVCAGLSGEDSLAFFSLPFYWHMALGGFAFGAIFMATDPVSSSATDTGRWIYGILIGVLIVLIRVVNPAYPEGVMLAILFMNVFAPLIDHFVVQKNINRRLARAKK</sequence>
<feature type="transmembrane region" description="Helical" evidence="16">
    <location>
        <begin position="58"/>
        <end position="77"/>
    </location>
</feature>
<gene>
    <name evidence="17" type="ORF">MNBD_UNCLBAC01-1733</name>
</gene>
<evidence type="ECO:0000256" key="12">
    <source>
        <dbReference type="ARBA" id="ARBA00023065"/>
    </source>
</evidence>
<evidence type="ECO:0000256" key="11">
    <source>
        <dbReference type="ARBA" id="ARBA00023053"/>
    </source>
</evidence>
<evidence type="ECO:0000313" key="17">
    <source>
        <dbReference type="EMBL" id="VAX35275.1"/>
    </source>
</evidence>
<reference evidence="17" key="1">
    <citation type="submission" date="2018-06" db="EMBL/GenBank/DDBJ databases">
        <authorList>
            <person name="Zhirakovskaya E."/>
        </authorList>
    </citation>
    <scope>NUCLEOTIDE SEQUENCE</scope>
</reference>
<keyword evidence="12" id="KW-0406">Ion transport</keyword>
<keyword evidence="2" id="KW-1003">Cell membrane</keyword>
<keyword evidence="11" id="KW-0915">Sodium</keyword>
<evidence type="ECO:0000256" key="16">
    <source>
        <dbReference type="SAM" id="Phobius"/>
    </source>
</evidence>
<dbReference type="EC" id="1.6.5.8" evidence="17"/>
<dbReference type="PIRSF" id="PIRSF016055">
    <property type="entry name" value="NADH-UbQ_OxRdtase_B_su"/>
    <property type="match status" value="1"/>
</dbReference>
<evidence type="ECO:0000256" key="7">
    <source>
        <dbReference type="ARBA" id="ARBA00022692"/>
    </source>
</evidence>
<dbReference type="InterPro" id="IPR004338">
    <property type="entry name" value="NqrB/RnfD"/>
</dbReference>
<organism evidence="17">
    <name type="scientific">hydrothermal vent metagenome</name>
    <dbReference type="NCBI Taxonomy" id="652676"/>
    <lineage>
        <taxon>unclassified sequences</taxon>
        <taxon>metagenomes</taxon>
        <taxon>ecological metagenomes</taxon>
    </lineage>
</organism>
<dbReference type="PANTHER" id="PTHR30578:SF1">
    <property type="entry name" value="NA(+)-TRANSLOCATING NADH-QUINONE REDUCTASE SUBUNIT B"/>
    <property type="match status" value="1"/>
</dbReference>
<keyword evidence="8" id="KW-1278">Translocase</keyword>
<dbReference type="AlphaFoldDB" id="A0A3B1DTV4"/>
<dbReference type="GO" id="GO:0006814">
    <property type="term" value="P:sodium ion transport"/>
    <property type="evidence" value="ECO:0007669"/>
    <property type="project" value="UniProtKB-KW"/>
</dbReference>
<feature type="transmembrane region" description="Helical" evidence="16">
    <location>
        <begin position="97"/>
        <end position="118"/>
    </location>
</feature>
<dbReference type="GO" id="GO:0055085">
    <property type="term" value="P:transmembrane transport"/>
    <property type="evidence" value="ECO:0007669"/>
    <property type="project" value="InterPro"/>
</dbReference>
<feature type="transmembrane region" description="Helical" evidence="16">
    <location>
        <begin position="301"/>
        <end position="319"/>
    </location>
</feature>
<feature type="transmembrane region" description="Helical" evidence="16">
    <location>
        <begin position="355"/>
        <end position="375"/>
    </location>
</feature>
<feature type="transmembrane region" description="Helical" evidence="16">
    <location>
        <begin position="270"/>
        <end position="289"/>
    </location>
</feature>
<dbReference type="HAMAP" id="MF_00426">
    <property type="entry name" value="NqrB"/>
    <property type="match status" value="1"/>
</dbReference>
<keyword evidence="3" id="KW-0997">Cell inner membrane</keyword>
<evidence type="ECO:0000256" key="10">
    <source>
        <dbReference type="ARBA" id="ARBA00023027"/>
    </source>
</evidence>
<keyword evidence="9 16" id="KW-1133">Transmembrane helix</keyword>
<accession>A0A3B1DTV4</accession>
<feature type="transmembrane region" description="Helical" evidence="16">
    <location>
        <begin position="331"/>
        <end position="349"/>
    </location>
</feature>
<dbReference type="NCBIfam" id="NF003756">
    <property type="entry name" value="PRK05349.1"/>
    <property type="match status" value="1"/>
</dbReference>
<keyword evidence="14 16" id="KW-0472">Membrane</keyword>
<feature type="transmembrane region" description="Helical" evidence="16">
    <location>
        <begin position="130"/>
        <end position="149"/>
    </location>
</feature>
<evidence type="ECO:0000256" key="8">
    <source>
        <dbReference type="ARBA" id="ARBA00022967"/>
    </source>
</evidence>
<feature type="transmembrane region" description="Helical" evidence="16">
    <location>
        <begin position="236"/>
        <end position="263"/>
    </location>
</feature>
<dbReference type="GO" id="GO:0016655">
    <property type="term" value="F:oxidoreductase activity, acting on NAD(P)H, quinone or similar compound as acceptor"/>
    <property type="evidence" value="ECO:0007669"/>
    <property type="project" value="InterPro"/>
</dbReference>
<evidence type="ECO:0000256" key="13">
    <source>
        <dbReference type="ARBA" id="ARBA00023075"/>
    </source>
</evidence>
<evidence type="ECO:0000256" key="6">
    <source>
        <dbReference type="ARBA" id="ARBA00022643"/>
    </source>
</evidence>
<keyword evidence="17" id="KW-0560">Oxidoreductase</keyword>
<dbReference type="InterPro" id="IPR010966">
    <property type="entry name" value="NqrB"/>
</dbReference>
<evidence type="ECO:0000256" key="15">
    <source>
        <dbReference type="ARBA" id="ARBA00023201"/>
    </source>
</evidence>
<dbReference type="GO" id="GO:0022904">
    <property type="term" value="P:respiratory electron transport chain"/>
    <property type="evidence" value="ECO:0007669"/>
    <property type="project" value="InterPro"/>
</dbReference>
<evidence type="ECO:0000256" key="9">
    <source>
        <dbReference type="ARBA" id="ARBA00022989"/>
    </source>
</evidence>
<dbReference type="GO" id="GO:0005886">
    <property type="term" value="C:plasma membrane"/>
    <property type="evidence" value="ECO:0007669"/>
    <property type="project" value="TreeGrafter"/>
</dbReference>
<evidence type="ECO:0000256" key="14">
    <source>
        <dbReference type="ARBA" id="ARBA00023136"/>
    </source>
</evidence>
<keyword evidence="5" id="KW-0285">Flavoprotein</keyword>
<name>A0A3B1DTV4_9ZZZZ</name>